<dbReference type="Gene3D" id="2.120.10.30">
    <property type="entry name" value="TolB, C-terminal domain"/>
    <property type="match status" value="2"/>
</dbReference>
<dbReference type="Pfam" id="PF07676">
    <property type="entry name" value="PD40"/>
    <property type="match status" value="2"/>
</dbReference>
<dbReference type="InterPro" id="IPR001375">
    <property type="entry name" value="Peptidase_S9_cat"/>
</dbReference>
<evidence type="ECO:0000256" key="2">
    <source>
        <dbReference type="ARBA" id="ARBA00022670"/>
    </source>
</evidence>
<dbReference type="GO" id="GO:0006508">
    <property type="term" value="P:proteolysis"/>
    <property type="evidence" value="ECO:0007669"/>
    <property type="project" value="UniProtKB-KW"/>
</dbReference>
<dbReference type="InterPro" id="IPR011042">
    <property type="entry name" value="6-blade_b-propeller_TolB-like"/>
</dbReference>
<evidence type="ECO:0000256" key="1">
    <source>
        <dbReference type="ARBA" id="ARBA00010040"/>
    </source>
</evidence>
<dbReference type="InterPro" id="IPR029058">
    <property type="entry name" value="AB_hydrolase_fold"/>
</dbReference>
<evidence type="ECO:0000313" key="7">
    <source>
        <dbReference type="Proteomes" id="UP000447833"/>
    </source>
</evidence>
<dbReference type="PANTHER" id="PTHR42776:SF27">
    <property type="entry name" value="DIPEPTIDYL PEPTIDASE FAMILY MEMBER 6"/>
    <property type="match status" value="1"/>
</dbReference>
<evidence type="ECO:0000313" key="6">
    <source>
        <dbReference type="EMBL" id="MYL62069.1"/>
    </source>
</evidence>
<proteinExistence type="inferred from homology"/>
<reference evidence="6 7" key="1">
    <citation type="submission" date="2019-11" db="EMBL/GenBank/DDBJ databases">
        <title>Genome sequences of 17 halophilic strains isolated from different environments.</title>
        <authorList>
            <person name="Furrow R.E."/>
        </authorList>
    </citation>
    <scope>NUCLEOTIDE SEQUENCE [LARGE SCALE GENOMIC DNA]</scope>
    <source>
        <strain evidence="6 7">22506_14_FS</strain>
    </source>
</reference>
<dbReference type="Pfam" id="PF00326">
    <property type="entry name" value="Peptidase_S9"/>
    <property type="match status" value="1"/>
</dbReference>
<evidence type="ECO:0000256" key="4">
    <source>
        <dbReference type="ARBA" id="ARBA00022825"/>
    </source>
</evidence>
<dbReference type="FunFam" id="3.40.50.1820:FF:000028">
    <property type="entry name" value="S9 family peptidase"/>
    <property type="match status" value="1"/>
</dbReference>
<dbReference type="InterPro" id="IPR011659">
    <property type="entry name" value="WD40"/>
</dbReference>
<dbReference type="AlphaFoldDB" id="A0A845EQV6"/>
<protein>
    <submittedName>
        <fullName evidence="6">Prolyl oligopeptidase family serine peptidase</fullName>
    </submittedName>
</protein>
<dbReference type="SUPFAM" id="SSF53474">
    <property type="entry name" value="alpha/beta-Hydrolases"/>
    <property type="match status" value="1"/>
</dbReference>
<feature type="domain" description="Peptidase S9 prolyl oligopeptidase catalytic" evidence="5">
    <location>
        <begin position="466"/>
        <end position="674"/>
    </location>
</feature>
<gene>
    <name evidence="6" type="ORF">GLW07_01740</name>
</gene>
<keyword evidence="3" id="KW-0378">Hydrolase</keyword>
<accession>A0A845EQV6</accession>
<keyword evidence="2" id="KW-0645">Protease</keyword>
<evidence type="ECO:0000256" key="3">
    <source>
        <dbReference type="ARBA" id="ARBA00022801"/>
    </source>
</evidence>
<dbReference type="GO" id="GO:0004252">
    <property type="term" value="F:serine-type endopeptidase activity"/>
    <property type="evidence" value="ECO:0007669"/>
    <property type="project" value="TreeGrafter"/>
</dbReference>
<keyword evidence="4" id="KW-0720">Serine protease</keyword>
<comment type="similarity">
    <text evidence="1">Belongs to the peptidase S9C family.</text>
</comment>
<evidence type="ECO:0000259" key="5">
    <source>
        <dbReference type="Pfam" id="PF00326"/>
    </source>
</evidence>
<name>A0A845EQV6_9BACL</name>
<comment type="caution">
    <text evidence="6">The sequence shown here is derived from an EMBL/GenBank/DDBJ whole genome shotgun (WGS) entry which is preliminary data.</text>
</comment>
<dbReference type="Proteomes" id="UP000447833">
    <property type="component" value="Unassembled WGS sequence"/>
</dbReference>
<organism evidence="6 7">
    <name type="scientific">Guptibacillus hwajinpoensis</name>
    <dbReference type="NCBI Taxonomy" id="208199"/>
    <lineage>
        <taxon>Bacteria</taxon>
        <taxon>Bacillati</taxon>
        <taxon>Bacillota</taxon>
        <taxon>Bacilli</taxon>
        <taxon>Bacillales</taxon>
        <taxon>Guptibacillaceae</taxon>
        <taxon>Guptibacillus</taxon>
    </lineage>
</organism>
<dbReference type="PANTHER" id="PTHR42776">
    <property type="entry name" value="SERINE PEPTIDASE S9 FAMILY MEMBER"/>
    <property type="match status" value="1"/>
</dbReference>
<dbReference type="SUPFAM" id="SSF82171">
    <property type="entry name" value="DPP6 N-terminal domain-like"/>
    <property type="match status" value="1"/>
</dbReference>
<sequence>MRRREVKGLKKEIEKELEKSEQLEELLYDFTFVGDPQLSPDGTYVVYVKKVINEEKEYTSNLVLVNRDTGIEHDWTALGGEKKDRSPRWSPDGKTIAFISDRSGEDQIWLISTDGGEARKLTDMKSGVSAPVWKPDGTSLLILSKNKNEEEKGEGRKPLVVTDLQYKSDGVGFLDGDHLQVVRIDVASKGEKFKWLTDAPFNHSSPSWSPDGQSIAYVRNRNEDAEQGSYMRSDLFVQRLEEGEVEPEQLNREGGSFDTPKWSPDGKKLSFIGHFFLHEGATLNKVWTVDVDKREFTCLTDIADLECSDVLISDMHWGGASPGAEWNENGTEVYFLASEKGNTSIYCANVDCTVRQITGGDRHFYAFHYIPKTNEAAVAVSDPVNIGDIYTISFQDDRVNEKRISQTNEEVLQCLELSSPESFTYNGKDGLEIQGWIMRPAGFKDDQKYPLILEIHGGPHMMYGNSFMHEFQLLASKGYVVLYTNPRGSQGYGQEFVNGCRGDYGGGDYEDLMAGVDALLKSYSIIDEDRLYVTGGSYGGFMTNWIVGKTDRFKAAVTQRSISNWQSFYGVSDIGYFFTKWEVGSDLDENPDKLWHHSPLKYVDQIQTPLLIMHSENDYRCPIEQGEQLYIALKHRGKDTMFVRFPDSDHNLSRSGHPELRVERLKHLVNWFDQRGGRDSTNTGE</sequence>
<dbReference type="Gene3D" id="3.40.50.1820">
    <property type="entry name" value="alpha/beta hydrolase"/>
    <property type="match status" value="1"/>
</dbReference>
<dbReference type="EMBL" id="WMEY01000001">
    <property type="protein sequence ID" value="MYL62069.1"/>
    <property type="molecule type" value="Genomic_DNA"/>
</dbReference>